<dbReference type="InterPro" id="IPR010343">
    <property type="entry name" value="ArAE_1"/>
</dbReference>
<dbReference type="PANTHER" id="PTHR40064:SF1">
    <property type="entry name" value="MEMBRANE PROTEIN"/>
    <property type="match status" value="1"/>
</dbReference>
<feature type="transmembrane region" description="Helical" evidence="6">
    <location>
        <begin position="97"/>
        <end position="113"/>
    </location>
</feature>
<keyword evidence="5 6" id="KW-0472">Membrane</keyword>
<dbReference type="STRING" id="1150625.Q75_14585"/>
<evidence type="ECO:0000256" key="6">
    <source>
        <dbReference type="SAM" id="Phobius"/>
    </source>
</evidence>
<dbReference type="EMBL" id="LDYG01000048">
    <property type="protein sequence ID" value="KUP04682.1"/>
    <property type="molecule type" value="Genomic_DNA"/>
</dbReference>
<evidence type="ECO:0000313" key="7">
    <source>
        <dbReference type="EMBL" id="KUP04682.1"/>
    </source>
</evidence>
<dbReference type="GO" id="GO:0005886">
    <property type="term" value="C:plasma membrane"/>
    <property type="evidence" value="ECO:0007669"/>
    <property type="project" value="UniProtKB-SubCell"/>
</dbReference>
<feature type="transmembrane region" description="Helical" evidence="6">
    <location>
        <begin position="12"/>
        <end position="40"/>
    </location>
</feature>
<keyword evidence="8" id="KW-1185">Reference proteome</keyword>
<keyword evidence="4 6" id="KW-1133">Transmembrane helix</keyword>
<evidence type="ECO:0000313" key="8">
    <source>
        <dbReference type="Proteomes" id="UP000074108"/>
    </source>
</evidence>
<dbReference type="Pfam" id="PF06081">
    <property type="entry name" value="ArAE_1"/>
    <property type="match status" value="1"/>
</dbReference>
<keyword evidence="2" id="KW-1003">Cell membrane</keyword>
<evidence type="ECO:0000256" key="5">
    <source>
        <dbReference type="ARBA" id="ARBA00023136"/>
    </source>
</evidence>
<name>A0A147K502_9BACI</name>
<evidence type="ECO:0000256" key="1">
    <source>
        <dbReference type="ARBA" id="ARBA00004651"/>
    </source>
</evidence>
<reference evidence="7 8" key="1">
    <citation type="journal article" date="2016" name="Front. Microbiol.">
        <title>Microevolution Analysis of Bacillus coahuilensis Unveils Differences in Phosphorus Acquisition Strategies and Their Regulation.</title>
        <authorList>
            <person name="Gomez-Lunar Z."/>
            <person name="Hernandez-Gonzalez I."/>
            <person name="Rodriguez-Torres M.D."/>
            <person name="Souza V."/>
            <person name="Olmedo-Alvarez G."/>
        </authorList>
    </citation>
    <scope>NUCLEOTIDE SEQUENCE [LARGE SCALE GENOMIC DNA]</scope>
    <source>
        <strain evidence="8">p1.1.43</strain>
    </source>
</reference>
<dbReference type="PATRIC" id="fig|1150625.3.peg.3051"/>
<dbReference type="PANTHER" id="PTHR40064">
    <property type="entry name" value="MEMBRANE PROTEIN-RELATED"/>
    <property type="match status" value="1"/>
</dbReference>
<evidence type="ECO:0000256" key="4">
    <source>
        <dbReference type="ARBA" id="ARBA00022989"/>
    </source>
</evidence>
<dbReference type="InterPro" id="IPR052984">
    <property type="entry name" value="UPF0421"/>
</dbReference>
<comment type="subcellular location">
    <subcellularLocation>
        <location evidence="1">Cell membrane</location>
        <topology evidence="1">Multi-pass membrane protein</topology>
    </subcellularLocation>
</comment>
<dbReference type="Proteomes" id="UP000074108">
    <property type="component" value="Unassembled WGS sequence"/>
</dbReference>
<keyword evidence="3 6" id="KW-0812">Transmembrane</keyword>
<sequence>MTFGPRILKTGLAVTLSIYVCMVFGLEHGVFAGVAAILAIQPSVYRTWKQLLDQIITNTLGASISLFFIYFFGEHPIIIGFVIILMISISIKLKMETTIPLTLVTVIAIMGATGSEDVSFAIERFFVILIGTITAIMINITIFPPNYKKKFTEDLQKTFQHMSLLMRTAISDEMREASYQDIHQKFQSDLTKLQDQFKLLDEERSKLGKSTKLNARELIVLKQMIKAFQEAHHLLACIEDHYFQSQPVKSETTLFDEKLEELVKYHEYLLLKYLGLIKEDHNMIGFKILDNQDAFYSNVLEKSEEDKEQKLRQTIIASSIVHYSFHLERLEKVILQYIGNEVRK</sequence>
<feature type="transmembrane region" description="Helical" evidence="6">
    <location>
        <begin position="125"/>
        <end position="143"/>
    </location>
</feature>
<organism evidence="7 8">
    <name type="scientific">Bacillus coahuilensis p1.1.43</name>
    <dbReference type="NCBI Taxonomy" id="1150625"/>
    <lineage>
        <taxon>Bacteria</taxon>
        <taxon>Bacillati</taxon>
        <taxon>Bacillota</taxon>
        <taxon>Bacilli</taxon>
        <taxon>Bacillales</taxon>
        <taxon>Bacillaceae</taxon>
        <taxon>Bacillus</taxon>
    </lineage>
</organism>
<accession>A0A147K502</accession>
<gene>
    <name evidence="7" type="ORF">Q75_14585</name>
</gene>
<comment type="caution">
    <text evidence="7">The sequence shown here is derived from an EMBL/GenBank/DDBJ whole genome shotgun (WGS) entry which is preliminary data.</text>
</comment>
<dbReference type="OrthoDB" id="1653617at2"/>
<evidence type="ECO:0000256" key="3">
    <source>
        <dbReference type="ARBA" id="ARBA00022692"/>
    </source>
</evidence>
<dbReference type="AlphaFoldDB" id="A0A147K502"/>
<protein>
    <submittedName>
        <fullName evidence="7">Uncharacterized protein</fullName>
    </submittedName>
</protein>
<evidence type="ECO:0000256" key="2">
    <source>
        <dbReference type="ARBA" id="ARBA00022475"/>
    </source>
</evidence>
<feature type="transmembrane region" description="Helical" evidence="6">
    <location>
        <begin position="60"/>
        <end position="85"/>
    </location>
</feature>
<proteinExistence type="predicted"/>